<feature type="chain" id="PRO_5031314417" evidence="1">
    <location>
        <begin position="21"/>
        <end position="330"/>
    </location>
</feature>
<dbReference type="EMBL" id="HBGN01008396">
    <property type="protein sequence ID" value="CAD9319362.1"/>
    <property type="molecule type" value="Transcribed_RNA"/>
</dbReference>
<dbReference type="PANTHER" id="PTHR40535">
    <property type="entry name" value="CHROMOSOME UNDETERMINED SCAFFOLD_9, WHOLE GENOME SHOTGUN SEQUENCE"/>
    <property type="match status" value="1"/>
</dbReference>
<proteinExistence type="predicted"/>
<evidence type="ECO:0000256" key="1">
    <source>
        <dbReference type="SAM" id="SignalP"/>
    </source>
</evidence>
<feature type="signal peptide" evidence="1">
    <location>
        <begin position="1"/>
        <end position="20"/>
    </location>
</feature>
<dbReference type="AlphaFoldDB" id="A0A7S2E759"/>
<sequence>MKTANFLSFLFVGTFAAVVAEKVAPELCGECWCIPDEGDSCPAFGNGITNKLDQGVVEILNSFVLKNEFELKSADGGPCNPVPANGIVLPECVGPDIPSGPYVSCAMKFTGEGCCGREYELVNYVSDDPDISQVNNESFVITHREACGVCSSAQDLAILGTGIAKSGLTVDAQAIACGFSFFANKDFDKLVQCFAVDMGYTSSCALLWSHATGATAANCASQCLSQGDNNGPAPECKVNACINCTETVLGEGYDMILGRAGTASGLTNSIARDCSAFSPINHDYCNGTTPSCKTDESLTGPTTSIAANNFALSVPFFVLSFGFTLLQMHF</sequence>
<accession>A0A7S2E759</accession>
<name>A0A7S2E759_9STRA</name>
<protein>
    <submittedName>
        <fullName evidence="2">Uncharacterized protein</fullName>
    </submittedName>
</protein>
<keyword evidence="1" id="KW-0732">Signal</keyword>
<organism evidence="2">
    <name type="scientific">Ditylum brightwellii</name>
    <dbReference type="NCBI Taxonomy" id="49249"/>
    <lineage>
        <taxon>Eukaryota</taxon>
        <taxon>Sar</taxon>
        <taxon>Stramenopiles</taxon>
        <taxon>Ochrophyta</taxon>
        <taxon>Bacillariophyta</taxon>
        <taxon>Mediophyceae</taxon>
        <taxon>Lithodesmiophycidae</taxon>
        <taxon>Lithodesmiales</taxon>
        <taxon>Lithodesmiaceae</taxon>
        <taxon>Ditylum</taxon>
    </lineage>
</organism>
<evidence type="ECO:0000313" key="2">
    <source>
        <dbReference type="EMBL" id="CAD9319362.1"/>
    </source>
</evidence>
<gene>
    <name evidence="2" type="ORF">DBRI1063_LOCUS5372</name>
</gene>
<dbReference type="PANTHER" id="PTHR40535:SF1">
    <property type="entry name" value="CHROMOSOME UNDETERMINED SCAFFOLD_9, WHOLE GENOME SHOTGUN SEQUENCE"/>
    <property type="match status" value="1"/>
</dbReference>
<reference evidence="2" key="1">
    <citation type="submission" date="2021-01" db="EMBL/GenBank/DDBJ databases">
        <authorList>
            <person name="Corre E."/>
            <person name="Pelletier E."/>
            <person name="Niang G."/>
            <person name="Scheremetjew M."/>
            <person name="Finn R."/>
            <person name="Kale V."/>
            <person name="Holt S."/>
            <person name="Cochrane G."/>
            <person name="Meng A."/>
            <person name="Brown T."/>
            <person name="Cohen L."/>
        </authorList>
    </citation>
    <scope>NUCLEOTIDE SEQUENCE</scope>
    <source>
        <strain evidence="2">Pop2</strain>
    </source>
</reference>